<accession>A0A1K0J3Z1</accession>
<proteinExistence type="predicted"/>
<dbReference type="AlphaFoldDB" id="A0A1K0J3Z1"/>
<gene>
    <name evidence="2" type="ORF">CNECB9_1320027</name>
</gene>
<organism evidence="2">
    <name type="scientific">Cupriavidus necator</name>
    <name type="common">Alcaligenes eutrophus</name>
    <name type="synonym">Ralstonia eutropha</name>
    <dbReference type="NCBI Taxonomy" id="106590"/>
    <lineage>
        <taxon>Bacteria</taxon>
        <taxon>Pseudomonadati</taxon>
        <taxon>Pseudomonadota</taxon>
        <taxon>Betaproteobacteria</taxon>
        <taxon>Burkholderiales</taxon>
        <taxon>Burkholderiaceae</taxon>
        <taxon>Cupriavidus</taxon>
    </lineage>
</organism>
<reference evidence="2" key="1">
    <citation type="submission" date="2016-09" db="EMBL/GenBank/DDBJ databases">
        <authorList>
            <person name="Capua I."/>
            <person name="De Benedictis P."/>
            <person name="Joannis T."/>
            <person name="Lombin L.H."/>
            <person name="Cattoli G."/>
        </authorList>
    </citation>
    <scope>NUCLEOTIDE SEQUENCE</scope>
    <source>
        <strain evidence="2">B9</strain>
    </source>
</reference>
<feature type="region of interest" description="Disordered" evidence="1">
    <location>
        <begin position="1"/>
        <end position="21"/>
    </location>
</feature>
<dbReference type="EMBL" id="FMSH01000038">
    <property type="protein sequence ID" value="SCU73758.1"/>
    <property type="molecule type" value="Genomic_DNA"/>
</dbReference>
<protein>
    <submittedName>
        <fullName evidence="2">Uncharacterized protein</fullName>
    </submittedName>
</protein>
<sequence>MMTILHVTRGHDQPKTLGEFL</sequence>
<evidence type="ECO:0000256" key="1">
    <source>
        <dbReference type="SAM" id="MobiDB-lite"/>
    </source>
</evidence>
<evidence type="ECO:0000313" key="2">
    <source>
        <dbReference type="EMBL" id="SCU73758.1"/>
    </source>
</evidence>
<name>A0A1K0J3Z1_CUPNE</name>